<keyword evidence="3" id="KW-1185">Reference proteome</keyword>
<accession>E5R377</accession>
<sequence length="111" mass="12453">MTGKERQRLVPVIRLLSKTVAAPIIGLTERKNHELEEEEGDDLQQYGVEDVMAEERGGRERERLGEQGTLTGRETAAAAGVVDKEEEEKGERGRGSRARQGLYKWRGKGDF</sequence>
<dbReference type="Proteomes" id="UP000002669">
    <property type="component" value="Unassembled WGS sequence"/>
</dbReference>
<dbReference type="EMBL" id="DS989822">
    <property type="protein sequence ID" value="EFQ97106.1"/>
    <property type="molecule type" value="Genomic_DNA"/>
</dbReference>
<reference evidence="3" key="1">
    <citation type="journal article" date="2012" name="MBio">
        <title>Comparative genome analysis of Trichophyton rubrum and related dermatophytes reveals candidate genes involved in infection.</title>
        <authorList>
            <person name="Martinez D.A."/>
            <person name="Oliver B.G."/>
            <person name="Graeser Y."/>
            <person name="Goldberg J.M."/>
            <person name="Li W."/>
            <person name="Martinez-Rossi N.M."/>
            <person name="Monod M."/>
            <person name="Shelest E."/>
            <person name="Barton R.C."/>
            <person name="Birch E."/>
            <person name="Brakhage A.A."/>
            <person name="Chen Z."/>
            <person name="Gurr S.J."/>
            <person name="Heiman D."/>
            <person name="Heitman J."/>
            <person name="Kosti I."/>
            <person name="Rossi A."/>
            <person name="Saif S."/>
            <person name="Samalova M."/>
            <person name="Saunders C.W."/>
            <person name="Shea T."/>
            <person name="Summerbell R.C."/>
            <person name="Xu J."/>
            <person name="Young S."/>
            <person name="Zeng Q."/>
            <person name="Birren B.W."/>
            <person name="Cuomo C.A."/>
            <person name="White T.C."/>
        </authorList>
    </citation>
    <scope>NUCLEOTIDE SEQUENCE [LARGE SCALE GENOMIC DNA]</scope>
    <source>
        <strain evidence="3">ATCC MYA-4604 / CBS 118893</strain>
    </source>
</reference>
<dbReference type="HOGENOM" id="CLU_2157753_0_0_1"/>
<proteinExistence type="predicted"/>
<protein>
    <submittedName>
        <fullName evidence="2">Uncharacterized protein</fullName>
    </submittedName>
</protein>
<evidence type="ECO:0000256" key="1">
    <source>
        <dbReference type="SAM" id="MobiDB-lite"/>
    </source>
</evidence>
<evidence type="ECO:0000313" key="2">
    <source>
        <dbReference type="EMBL" id="EFQ97106.1"/>
    </source>
</evidence>
<name>E5R377_ARTGP</name>
<feature type="region of interest" description="Disordered" evidence="1">
    <location>
        <begin position="53"/>
        <end position="111"/>
    </location>
</feature>
<gene>
    <name evidence="2" type="ORF">MGYG_00149</name>
</gene>
<dbReference type="RefSeq" id="XP_003176058.1">
    <property type="nucleotide sequence ID" value="XM_003176010.1"/>
</dbReference>
<feature type="compositionally biased region" description="Basic and acidic residues" evidence="1">
    <location>
        <begin position="53"/>
        <end position="65"/>
    </location>
</feature>
<dbReference type="InParanoid" id="E5R377"/>
<dbReference type="AlphaFoldDB" id="E5R377"/>
<organism evidence="3">
    <name type="scientific">Arthroderma gypseum (strain ATCC MYA-4604 / CBS 118893)</name>
    <name type="common">Microsporum gypseum</name>
    <dbReference type="NCBI Taxonomy" id="535722"/>
    <lineage>
        <taxon>Eukaryota</taxon>
        <taxon>Fungi</taxon>
        <taxon>Dikarya</taxon>
        <taxon>Ascomycota</taxon>
        <taxon>Pezizomycotina</taxon>
        <taxon>Eurotiomycetes</taxon>
        <taxon>Eurotiomycetidae</taxon>
        <taxon>Onygenales</taxon>
        <taxon>Arthrodermataceae</taxon>
        <taxon>Nannizzia</taxon>
    </lineage>
</organism>
<dbReference type="GeneID" id="10031369"/>
<evidence type="ECO:0000313" key="3">
    <source>
        <dbReference type="Proteomes" id="UP000002669"/>
    </source>
</evidence>
<dbReference type="VEuPathDB" id="FungiDB:MGYG_00149"/>